<name>A0ABY4DZA5_9NEIS</name>
<accession>A0ABY4DZA5</accession>
<keyword evidence="2" id="KW-1185">Reference proteome</keyword>
<evidence type="ECO:0008006" key="3">
    <source>
        <dbReference type="Google" id="ProtNLM"/>
    </source>
</evidence>
<dbReference type="Proteomes" id="UP000829817">
    <property type="component" value="Chromosome"/>
</dbReference>
<reference evidence="1 2" key="1">
    <citation type="journal article" date="2022" name="Res Sq">
        <title>Evolution of multicellular longitudinally dividing oral cavity symbionts (Neisseriaceae).</title>
        <authorList>
            <person name="Nyongesa S."/>
            <person name="Weber P."/>
            <person name="Bernet E."/>
            <person name="Pullido F."/>
            <person name="Nieckarz M."/>
            <person name="Delaby M."/>
            <person name="Nieves C."/>
            <person name="Viehboeck T."/>
            <person name="Krause N."/>
            <person name="Rivera-Millot A."/>
            <person name="Nakamura A."/>
            <person name="Vischer N."/>
            <person name="VanNieuwenhze M."/>
            <person name="Brun Y."/>
            <person name="Cava F."/>
            <person name="Bulgheresi S."/>
            <person name="Veyrier F."/>
        </authorList>
    </citation>
    <scope>NUCLEOTIDE SEQUENCE [LARGE SCALE GENOMIC DNA]</scope>
    <source>
        <strain evidence="1 2">CCUG 63373m</strain>
    </source>
</reference>
<dbReference type="RefSeq" id="WP_244785316.1">
    <property type="nucleotide sequence ID" value="NZ_CP091508.1"/>
</dbReference>
<gene>
    <name evidence="1" type="ORF">LVJ83_00675</name>
</gene>
<protein>
    <recommendedName>
        <fullName evidence="3">Primase-like protein</fullName>
    </recommendedName>
</protein>
<evidence type="ECO:0000313" key="1">
    <source>
        <dbReference type="EMBL" id="UOO82026.1"/>
    </source>
</evidence>
<proteinExistence type="predicted"/>
<dbReference type="EMBL" id="CP091508">
    <property type="protein sequence ID" value="UOO82026.1"/>
    <property type="molecule type" value="Genomic_DNA"/>
</dbReference>
<organism evidence="1 2">
    <name type="scientific">Uruburuella testudinis</name>
    <dbReference type="NCBI Taxonomy" id="1282863"/>
    <lineage>
        <taxon>Bacteria</taxon>
        <taxon>Pseudomonadati</taxon>
        <taxon>Pseudomonadota</taxon>
        <taxon>Betaproteobacteria</taxon>
        <taxon>Neisseriales</taxon>
        <taxon>Neisseriaceae</taxon>
        <taxon>Uruburuella</taxon>
    </lineage>
</organism>
<evidence type="ECO:0000313" key="2">
    <source>
        <dbReference type="Proteomes" id="UP000829817"/>
    </source>
</evidence>
<sequence>MRQQDLHRDAFNVRQDGSIERVRTMFHKLGCADGALFAFAQGGQSKGAMRPLSANGQTISIRTEAKRETYISQIYDIKKASELLDNTRHQHLLVAAWTLPADILVLDFDDKPGALGAKMWPDVAAACEGCFIERSRSGKGWHVWAKVDTDTGERIAAGRGNGRLKCHFRGFGVDVDFRDTRTAWMGVTGAVYPDGANWETLNGKPKNKQAFEALLAELGLFGEGRMTEVAGRTTEVISRGDEDIGLTDADEIMRLMRQNNSLKDPEGKTVQGGLIRLMDGDIEAVEQFCAGDWSAADGKLCFQISYFTRDFDTILDVASACGLTKRLQHPDSTKRSKWQRDDYVNRTIDMAIRQRQANGQTYQNRKGGKATLAGAVAAGTADYADKLLVRKVGRGGNAVLVPEPCLANVVTALEHDARLAGVFGTDELRLLTVALSQPEGVPAERFPLGVIENIHLSTVQRMLERSGIRPLTQGVVRQGVELVARDRMFNPLKERMTTATEVWDGIDRFDAEYLIPQTN</sequence>